<dbReference type="SMART" id="SM00249">
    <property type="entry name" value="PHD"/>
    <property type="match status" value="2"/>
</dbReference>
<keyword evidence="2 4" id="KW-0863">Zinc-finger</keyword>
<proteinExistence type="predicted"/>
<dbReference type="InterPro" id="IPR001965">
    <property type="entry name" value="Znf_PHD"/>
</dbReference>
<dbReference type="Ensembl" id="ENSGMOT00000034723.1">
    <property type="protein sequence ID" value="ENSGMOP00000037913.1"/>
    <property type="gene ID" value="ENSGMOG00000027920.1"/>
</dbReference>
<dbReference type="GO" id="GO:0008270">
    <property type="term" value="F:zinc ion binding"/>
    <property type="evidence" value="ECO:0007669"/>
    <property type="project" value="UniProtKB-KW"/>
</dbReference>
<dbReference type="InterPro" id="IPR013083">
    <property type="entry name" value="Znf_RING/FYVE/PHD"/>
</dbReference>
<feature type="region of interest" description="Disordered" evidence="5">
    <location>
        <begin position="294"/>
        <end position="358"/>
    </location>
</feature>
<organism evidence="8 9">
    <name type="scientific">Gadus morhua</name>
    <name type="common">Atlantic cod</name>
    <dbReference type="NCBI Taxonomy" id="8049"/>
    <lineage>
        <taxon>Eukaryota</taxon>
        <taxon>Metazoa</taxon>
        <taxon>Chordata</taxon>
        <taxon>Craniata</taxon>
        <taxon>Vertebrata</taxon>
        <taxon>Euteleostomi</taxon>
        <taxon>Actinopterygii</taxon>
        <taxon>Neopterygii</taxon>
        <taxon>Teleostei</taxon>
        <taxon>Neoteleostei</taxon>
        <taxon>Acanthomorphata</taxon>
        <taxon>Zeiogadaria</taxon>
        <taxon>Gadariae</taxon>
        <taxon>Gadiformes</taxon>
        <taxon>Gadoidei</taxon>
        <taxon>Gadidae</taxon>
        <taxon>Gadus</taxon>
    </lineage>
</organism>
<dbReference type="PROSITE" id="PS51414">
    <property type="entry name" value="HSR"/>
    <property type="match status" value="1"/>
</dbReference>
<dbReference type="GO" id="GO:0045182">
    <property type="term" value="F:translation regulator activity"/>
    <property type="evidence" value="ECO:0007669"/>
    <property type="project" value="InterPro"/>
</dbReference>
<protein>
    <submittedName>
        <fullName evidence="8">Autoimmune regulator</fullName>
    </submittedName>
</protein>
<evidence type="ECO:0000259" key="7">
    <source>
        <dbReference type="PROSITE" id="PS51414"/>
    </source>
</evidence>
<dbReference type="GO" id="GO:0003677">
    <property type="term" value="F:DNA binding"/>
    <property type="evidence" value="ECO:0007669"/>
    <property type="project" value="InterPro"/>
</dbReference>
<dbReference type="InterPro" id="IPR011011">
    <property type="entry name" value="Znf_FYVE_PHD"/>
</dbReference>
<reference evidence="8" key="2">
    <citation type="submission" date="2025-09" db="UniProtKB">
        <authorList>
            <consortium name="Ensembl"/>
        </authorList>
    </citation>
    <scope>IDENTIFICATION</scope>
</reference>
<dbReference type="InterPro" id="IPR043563">
    <property type="entry name" value="Sp110/Sp140/Sp140L-like"/>
</dbReference>
<keyword evidence="1" id="KW-0479">Metal-binding</keyword>
<dbReference type="GO" id="GO:0005737">
    <property type="term" value="C:cytoplasm"/>
    <property type="evidence" value="ECO:0007669"/>
    <property type="project" value="InterPro"/>
</dbReference>
<keyword evidence="3" id="KW-0862">Zinc</keyword>
<dbReference type="PANTHER" id="PTHR46386">
    <property type="entry name" value="NUCLEAR BODY PROTEIN SP140"/>
    <property type="match status" value="1"/>
</dbReference>
<dbReference type="Gene3D" id="3.30.40.10">
    <property type="entry name" value="Zinc/RING finger domain, C3HC4 (zinc finger)"/>
    <property type="match status" value="2"/>
</dbReference>
<accession>A0A8C5AX88</accession>
<dbReference type="InterPro" id="IPR019787">
    <property type="entry name" value="Znf_PHD-finger"/>
</dbReference>
<evidence type="ECO:0000256" key="5">
    <source>
        <dbReference type="SAM" id="MobiDB-lite"/>
    </source>
</evidence>
<evidence type="ECO:0000256" key="3">
    <source>
        <dbReference type="ARBA" id="ARBA00022833"/>
    </source>
</evidence>
<dbReference type="PANTHER" id="PTHR46386:SF11">
    <property type="entry name" value="AUTOIMMUNE REGULATOR"/>
    <property type="match status" value="1"/>
</dbReference>
<evidence type="ECO:0000259" key="6">
    <source>
        <dbReference type="PROSITE" id="PS50016"/>
    </source>
</evidence>
<dbReference type="GeneTree" id="ENSGT00940000161104"/>
<evidence type="ECO:0000313" key="9">
    <source>
        <dbReference type="Proteomes" id="UP000694546"/>
    </source>
</evidence>
<keyword evidence="9" id="KW-1185">Reference proteome</keyword>
<dbReference type="AlphaFoldDB" id="A0A8C5AX88"/>
<dbReference type="Proteomes" id="UP000694546">
    <property type="component" value="Chromosome 8"/>
</dbReference>
<evidence type="ECO:0000313" key="8">
    <source>
        <dbReference type="Ensembl" id="ENSGMOP00000037913.1"/>
    </source>
</evidence>
<dbReference type="PRINTS" id="PR01711">
    <property type="entry name" value="AIREGULATOR"/>
</dbReference>
<sequence length="358" mass="39417">MSRVEIYGTTDLRTRLRELRTDIAMAVDDPFPLVHGLADRNIITDQLLKDTMVSQGKAGVHRAMYSLVSWVLLQGRPILRAFWSSLTKDYNMESYPKLHCLLTREPARRGWGFHYTLARVVAWQFTESAKMCIGVASQDYSSVLEEDNGPQKVCVATTLVHHTRATNTNITELHLNDDECAVCKDGGELICCDGCPRAFHLSCLQPPLTSIPRYGCVFVCVQFSGGGDGAVCVVCLLTGGQLSQCPQCLRCYHLQCHFNNDQFLSGQESMDGLLQWAFHSVPWPLADSQGPYQLGGDTRLLPDSQGPSQLGGDTSGPLPDSRGLSEIGVVTSRPLPDSQGPYRVNTSNTQHGMENPLI</sequence>
<dbReference type="Pfam" id="PF00628">
    <property type="entry name" value="PHD"/>
    <property type="match status" value="1"/>
</dbReference>
<dbReference type="OMA" id="GSQGCYQ"/>
<evidence type="ECO:0000256" key="1">
    <source>
        <dbReference type="ARBA" id="ARBA00022723"/>
    </source>
</evidence>
<dbReference type="GO" id="GO:0000981">
    <property type="term" value="F:DNA-binding transcription factor activity, RNA polymerase II-specific"/>
    <property type="evidence" value="ECO:0007669"/>
    <property type="project" value="TreeGrafter"/>
</dbReference>
<evidence type="ECO:0000256" key="2">
    <source>
        <dbReference type="ARBA" id="ARBA00022771"/>
    </source>
</evidence>
<dbReference type="GO" id="GO:0006959">
    <property type="term" value="P:humoral immune response"/>
    <property type="evidence" value="ECO:0007669"/>
    <property type="project" value="InterPro"/>
</dbReference>
<dbReference type="SUPFAM" id="SSF57903">
    <property type="entry name" value="FYVE/PHD zinc finger"/>
    <property type="match status" value="1"/>
</dbReference>
<reference evidence="8" key="1">
    <citation type="submission" date="2025-08" db="UniProtKB">
        <authorList>
            <consortium name="Ensembl"/>
        </authorList>
    </citation>
    <scope>IDENTIFICATION</scope>
</reference>
<dbReference type="CDD" id="cd15539">
    <property type="entry name" value="PHD1_AIRE"/>
    <property type="match status" value="1"/>
</dbReference>
<dbReference type="InterPro" id="IPR008087">
    <property type="entry name" value="AIRE"/>
</dbReference>
<feature type="domain" description="HSR" evidence="7">
    <location>
        <begin position="1"/>
        <end position="110"/>
    </location>
</feature>
<evidence type="ECO:0000256" key="4">
    <source>
        <dbReference type="PROSITE-ProRule" id="PRU00146"/>
    </source>
</evidence>
<dbReference type="Pfam" id="PF03172">
    <property type="entry name" value="HSR"/>
    <property type="match status" value="1"/>
</dbReference>
<dbReference type="InterPro" id="IPR004865">
    <property type="entry name" value="HSR_dom"/>
</dbReference>
<dbReference type="GO" id="GO:0005634">
    <property type="term" value="C:nucleus"/>
    <property type="evidence" value="ECO:0007669"/>
    <property type="project" value="InterPro"/>
</dbReference>
<name>A0A8C5AX88_GADMO</name>
<dbReference type="PROSITE" id="PS50016">
    <property type="entry name" value="ZF_PHD_2"/>
    <property type="match status" value="1"/>
</dbReference>
<feature type="domain" description="PHD-type" evidence="6">
    <location>
        <begin position="177"/>
        <end position="238"/>
    </location>
</feature>